<evidence type="ECO:0000313" key="3">
    <source>
        <dbReference type="RefSeq" id="XP_015267596.1"/>
    </source>
</evidence>
<dbReference type="GeneID" id="107111181"/>
<dbReference type="GO" id="GO:0004860">
    <property type="term" value="F:protein kinase inhibitor activity"/>
    <property type="evidence" value="ECO:0007669"/>
    <property type="project" value="UniProtKB-KW"/>
</dbReference>
<keyword evidence="2" id="KW-1185">Reference proteome</keyword>
<feature type="compositionally biased region" description="Basic and acidic residues" evidence="1">
    <location>
        <begin position="36"/>
        <end position="54"/>
    </location>
</feature>
<keyword evidence="3" id="KW-0649">Protein kinase inhibitor</keyword>
<dbReference type="RefSeq" id="XP_015267596.1">
    <property type="nucleotide sequence ID" value="XM_015412110.1"/>
</dbReference>
<feature type="compositionally biased region" description="Polar residues" evidence="1">
    <location>
        <begin position="71"/>
        <end position="89"/>
    </location>
</feature>
<dbReference type="Proteomes" id="UP000694871">
    <property type="component" value="Unplaced"/>
</dbReference>
<evidence type="ECO:0000256" key="1">
    <source>
        <dbReference type="SAM" id="MobiDB-lite"/>
    </source>
</evidence>
<evidence type="ECO:0000313" key="2">
    <source>
        <dbReference type="Proteomes" id="UP000694871"/>
    </source>
</evidence>
<gene>
    <name evidence="3" type="primary">CDKN1B</name>
</gene>
<feature type="compositionally biased region" description="Polar residues" evidence="1">
    <location>
        <begin position="1"/>
        <end position="11"/>
    </location>
</feature>
<sequence length="89" mass="9840">MSHVRLSNGSPTLERMEARQADYPKPSACRSLFGPVDHDELPRKRTADPDDSSHQNKRANSTEVIPEDSPCASSVEQTPKKSSPGRHQT</sequence>
<organism evidence="2 3">
    <name type="scientific">Gekko japonicus</name>
    <name type="common">Schlegel's Japanese gecko</name>
    <dbReference type="NCBI Taxonomy" id="146911"/>
    <lineage>
        <taxon>Eukaryota</taxon>
        <taxon>Metazoa</taxon>
        <taxon>Chordata</taxon>
        <taxon>Craniata</taxon>
        <taxon>Vertebrata</taxon>
        <taxon>Euteleostomi</taxon>
        <taxon>Lepidosauria</taxon>
        <taxon>Squamata</taxon>
        <taxon>Bifurcata</taxon>
        <taxon>Gekkota</taxon>
        <taxon>Gekkonidae</taxon>
        <taxon>Gekkoninae</taxon>
        <taxon>Gekko</taxon>
    </lineage>
</organism>
<feature type="region of interest" description="Disordered" evidence="1">
    <location>
        <begin position="1"/>
        <end position="89"/>
    </location>
</feature>
<protein>
    <submittedName>
        <fullName evidence="3">LOW QUALITY PROTEIN: cyclin-dependent kinase inhibitor 1B</fullName>
    </submittedName>
</protein>
<accession>A0ABM1K1K9</accession>
<name>A0ABM1K1K9_GEKJA</name>
<proteinExistence type="predicted"/>
<dbReference type="PANTHER" id="PTHR10265">
    <property type="entry name" value="CYCLIN-DEPENDENT KINASE INHIBITOR 1"/>
    <property type="match status" value="1"/>
</dbReference>
<reference evidence="3" key="1">
    <citation type="submission" date="2025-08" db="UniProtKB">
        <authorList>
            <consortium name="RefSeq"/>
        </authorList>
    </citation>
    <scope>IDENTIFICATION</scope>
</reference>
<dbReference type="PANTHER" id="PTHR10265:SF9">
    <property type="entry name" value="CYCLIN-DEPENDENT KINASE INHIBITOR 1B"/>
    <property type="match status" value="1"/>
</dbReference>